<evidence type="ECO:0000313" key="1">
    <source>
        <dbReference type="EMBL" id="KAI1882923.1"/>
    </source>
</evidence>
<evidence type="ECO:0000313" key="2">
    <source>
        <dbReference type="Proteomes" id="UP000829720"/>
    </source>
</evidence>
<dbReference type="Proteomes" id="UP000829720">
    <property type="component" value="Unassembled WGS sequence"/>
</dbReference>
<comment type="caution">
    <text evidence="1">The sequence shown here is derived from an EMBL/GenBank/DDBJ whole genome shotgun (WGS) entry which is preliminary data.</text>
</comment>
<proteinExistence type="predicted"/>
<dbReference type="EMBL" id="JAERUA010000024">
    <property type="protein sequence ID" value="KAI1882923.1"/>
    <property type="molecule type" value="Genomic_DNA"/>
</dbReference>
<name>A0A8T3CDB9_9TELE</name>
<reference evidence="1" key="1">
    <citation type="submission" date="2021-01" db="EMBL/GenBank/DDBJ databases">
        <authorList>
            <person name="Zahm M."/>
            <person name="Roques C."/>
            <person name="Cabau C."/>
            <person name="Klopp C."/>
            <person name="Donnadieu C."/>
            <person name="Jouanno E."/>
            <person name="Lampietro C."/>
            <person name="Louis A."/>
            <person name="Herpin A."/>
            <person name="Echchiki A."/>
            <person name="Berthelot C."/>
            <person name="Parey E."/>
            <person name="Roest-Crollius H."/>
            <person name="Braasch I."/>
            <person name="Postlethwait J."/>
            <person name="Bobe J."/>
            <person name="Montfort J."/>
            <person name="Bouchez O."/>
            <person name="Begum T."/>
            <person name="Mejri S."/>
            <person name="Adams A."/>
            <person name="Chen W.-J."/>
            <person name="Guiguen Y."/>
        </authorList>
    </citation>
    <scope>NUCLEOTIDE SEQUENCE</scope>
    <source>
        <tissue evidence="1">Blood</tissue>
    </source>
</reference>
<protein>
    <submittedName>
        <fullName evidence="1">Uncharacterized protein</fullName>
    </submittedName>
</protein>
<accession>A0A8T3CDB9</accession>
<sequence>MAQCSDADTPMVLFLNSLMHSLIHHCSFINQKSRVRPCPPIFSPFCIMGIAENIHARFCSFKIITWNNVDVKMHVFFQSTALSWPFDFCISKSWSHFCLYFVL</sequence>
<keyword evidence="2" id="KW-1185">Reference proteome</keyword>
<dbReference type="AlphaFoldDB" id="A0A8T3CDB9"/>
<gene>
    <name evidence="1" type="ORF">AGOR_G00239890</name>
</gene>
<organism evidence="1 2">
    <name type="scientific">Albula goreensis</name>
    <dbReference type="NCBI Taxonomy" id="1534307"/>
    <lineage>
        <taxon>Eukaryota</taxon>
        <taxon>Metazoa</taxon>
        <taxon>Chordata</taxon>
        <taxon>Craniata</taxon>
        <taxon>Vertebrata</taxon>
        <taxon>Euteleostomi</taxon>
        <taxon>Actinopterygii</taxon>
        <taxon>Neopterygii</taxon>
        <taxon>Teleostei</taxon>
        <taxon>Albuliformes</taxon>
        <taxon>Albulidae</taxon>
        <taxon>Albula</taxon>
    </lineage>
</organism>